<dbReference type="InterPro" id="IPR005804">
    <property type="entry name" value="FA_desaturase_dom"/>
</dbReference>
<dbReference type="AlphaFoldDB" id="A0A9P6VEX7"/>
<comment type="similarity">
    <text evidence="3">Belongs to the fatty acid desaturase type 1 family.</text>
</comment>
<dbReference type="GO" id="GO:0016020">
    <property type="term" value="C:membrane"/>
    <property type="evidence" value="ECO:0007669"/>
    <property type="project" value="UniProtKB-SubCell"/>
</dbReference>
<dbReference type="Pfam" id="PF00487">
    <property type="entry name" value="FA_desaturase"/>
    <property type="match status" value="1"/>
</dbReference>
<evidence type="ECO:0000259" key="8">
    <source>
        <dbReference type="Pfam" id="PF11960"/>
    </source>
</evidence>
<dbReference type="PANTHER" id="PTHR32100">
    <property type="entry name" value="OMEGA-6 FATTY ACID DESATURASE, CHLOROPLASTIC"/>
    <property type="match status" value="1"/>
</dbReference>
<keyword evidence="10" id="KW-1185">Reference proteome</keyword>
<evidence type="ECO:0000313" key="9">
    <source>
        <dbReference type="EMBL" id="KAG0646631.1"/>
    </source>
</evidence>
<comment type="subcellular location">
    <subcellularLocation>
        <location evidence="1">Membrane</location>
    </subcellularLocation>
</comment>
<evidence type="ECO:0000256" key="2">
    <source>
        <dbReference type="ARBA" id="ARBA00005189"/>
    </source>
</evidence>
<comment type="pathway">
    <text evidence="2">Lipid metabolism.</text>
</comment>
<evidence type="ECO:0000256" key="4">
    <source>
        <dbReference type="ARBA" id="ARBA00023002"/>
    </source>
</evidence>
<accession>A0A9P6VEX7</accession>
<protein>
    <submittedName>
        <fullName evidence="9">Oleate hydroxylase FAH12</fullName>
    </submittedName>
</protein>
<keyword evidence="6" id="KW-1133">Transmembrane helix</keyword>
<feature type="transmembrane region" description="Helical" evidence="6">
    <location>
        <begin position="243"/>
        <end position="264"/>
    </location>
</feature>
<dbReference type="CDD" id="cd03507">
    <property type="entry name" value="Delta12-FADS-like"/>
    <property type="match status" value="1"/>
</dbReference>
<gene>
    <name evidence="9" type="ORF">D0Z07_7526</name>
</gene>
<keyword evidence="5 6" id="KW-0472">Membrane</keyword>
<evidence type="ECO:0000259" key="7">
    <source>
        <dbReference type="Pfam" id="PF00487"/>
    </source>
</evidence>
<dbReference type="GO" id="GO:0006629">
    <property type="term" value="P:lipid metabolic process"/>
    <property type="evidence" value="ECO:0007669"/>
    <property type="project" value="InterPro"/>
</dbReference>
<dbReference type="GO" id="GO:0016717">
    <property type="term" value="F:oxidoreductase activity, acting on paired donors, with oxidation of a pair of donors resulting in the reduction of molecular oxygen to two molecules of water"/>
    <property type="evidence" value="ECO:0007669"/>
    <property type="project" value="InterPro"/>
</dbReference>
<comment type="caution">
    <text evidence="9">The sequence shown here is derived from an EMBL/GenBank/DDBJ whole genome shotgun (WGS) entry which is preliminary data.</text>
</comment>
<keyword evidence="4" id="KW-0560">Oxidoreductase</keyword>
<feature type="transmembrane region" description="Helical" evidence="6">
    <location>
        <begin position="81"/>
        <end position="99"/>
    </location>
</feature>
<evidence type="ECO:0000256" key="6">
    <source>
        <dbReference type="SAM" id="Phobius"/>
    </source>
</evidence>
<dbReference type="InterPro" id="IPR012171">
    <property type="entry name" value="Fatty_acid_desaturase"/>
</dbReference>
<dbReference type="Proteomes" id="UP000785200">
    <property type="component" value="Unassembled WGS sequence"/>
</dbReference>
<evidence type="ECO:0000256" key="3">
    <source>
        <dbReference type="ARBA" id="ARBA00009295"/>
    </source>
</evidence>
<feature type="transmembrane region" description="Helical" evidence="6">
    <location>
        <begin position="119"/>
        <end position="135"/>
    </location>
</feature>
<evidence type="ECO:0000256" key="1">
    <source>
        <dbReference type="ARBA" id="ARBA00004370"/>
    </source>
</evidence>
<proteinExistence type="inferred from homology"/>
<dbReference type="EMBL" id="VNKQ01000015">
    <property type="protein sequence ID" value="KAG0646631.1"/>
    <property type="molecule type" value="Genomic_DNA"/>
</dbReference>
<organism evidence="9 10">
    <name type="scientific">Hyphodiscus hymeniophilus</name>
    <dbReference type="NCBI Taxonomy" id="353542"/>
    <lineage>
        <taxon>Eukaryota</taxon>
        <taxon>Fungi</taxon>
        <taxon>Dikarya</taxon>
        <taxon>Ascomycota</taxon>
        <taxon>Pezizomycotina</taxon>
        <taxon>Leotiomycetes</taxon>
        <taxon>Helotiales</taxon>
        <taxon>Hyphodiscaceae</taxon>
        <taxon>Hyphodiscus</taxon>
    </lineage>
</organism>
<evidence type="ECO:0000256" key="5">
    <source>
        <dbReference type="ARBA" id="ARBA00023136"/>
    </source>
</evidence>
<name>A0A9P6VEX7_9HELO</name>
<feature type="transmembrane region" description="Helical" evidence="6">
    <location>
        <begin position="48"/>
        <end position="69"/>
    </location>
</feature>
<keyword evidence="6" id="KW-0812">Transmembrane</keyword>
<sequence>MEEPPPADKADGQSPDAAEKEVFFVPPTYTMKEIHDAIPSHCFERNTLLSLAYVGRDFLVVFTLLALATQIPRLPSPSLRFSAWAIYAFTQGLVFTGLWEVAHESGHGALSKSKNFNNSIGLLIHSLLLVPYHSWRFTHSQHHKATNNIERDIAFVPDTKDVYMAGRDARTPKAFFTYWDLVEDTPIVTLLTLIGHQLVAWPIYLTINNFALPRMRAEPWWKRSHFYFGGDGPNFKPQNRTEILVSDLGIAIVAAGLWFSVRYFGAWNVALFYGFPWLWTNHWILTITFLQHTDPSLPYYPTATWSFLRGAASTVDREFSIINTYFFHGAISTHVLHHHACRIPFYHAVEASNAIKGVMGVHYQSDNKTPFMWAFWKNYRACRWVEEKDVGSGIYFFGKYK</sequence>
<dbReference type="InterPro" id="IPR021863">
    <property type="entry name" value="FAS_N"/>
</dbReference>
<dbReference type="OrthoDB" id="1461976at2759"/>
<dbReference type="Pfam" id="PF11960">
    <property type="entry name" value="DUF3474"/>
    <property type="match status" value="1"/>
</dbReference>
<evidence type="ECO:0000313" key="10">
    <source>
        <dbReference type="Proteomes" id="UP000785200"/>
    </source>
</evidence>
<reference evidence="9" key="1">
    <citation type="submission" date="2019-07" db="EMBL/GenBank/DDBJ databases">
        <title>Hyphodiscus hymeniophilus genome sequencing and assembly.</title>
        <authorList>
            <person name="Kramer G."/>
            <person name="Nodwell J."/>
        </authorList>
    </citation>
    <scope>NUCLEOTIDE SEQUENCE</scope>
    <source>
        <strain evidence="9">ATCC 34498</strain>
    </source>
</reference>
<feature type="domain" description="Fatty acid desaturase" evidence="7">
    <location>
        <begin position="83"/>
        <end position="366"/>
    </location>
</feature>
<feature type="domain" description="Fatty acid desaturase N-terminal" evidence="8">
    <location>
        <begin position="25"/>
        <end position="66"/>
    </location>
</feature>